<organism evidence="5 6">
    <name type="scientific">Candidatus Enterococcus ikei</name>
    <dbReference type="NCBI Taxonomy" id="2815326"/>
    <lineage>
        <taxon>Bacteria</taxon>
        <taxon>Bacillati</taxon>
        <taxon>Bacillota</taxon>
        <taxon>Bacilli</taxon>
        <taxon>Lactobacillales</taxon>
        <taxon>Enterococcaceae</taxon>
        <taxon>Enterococcus</taxon>
    </lineage>
</organism>
<evidence type="ECO:0000256" key="1">
    <source>
        <dbReference type="SAM" id="Phobius"/>
    </source>
</evidence>
<gene>
    <name evidence="5" type="ORF">JZO69_12035</name>
</gene>
<reference evidence="5 6" key="1">
    <citation type="submission" date="2021-03" db="EMBL/GenBank/DDBJ databases">
        <title>Enterococcal diversity collection.</title>
        <authorList>
            <person name="Gilmore M.S."/>
            <person name="Schwartzman J."/>
            <person name="Van Tyne D."/>
            <person name="Martin M."/>
            <person name="Earl A.M."/>
            <person name="Manson A.L."/>
            <person name="Straub T."/>
            <person name="Salamzade R."/>
            <person name="Saavedra J."/>
            <person name="Lebreton F."/>
            <person name="Prichula J."/>
            <person name="Schaufler K."/>
            <person name="Gaca A."/>
            <person name="Sgardioli B."/>
            <person name="Wagenaar J."/>
            <person name="Strong T."/>
        </authorList>
    </citation>
    <scope>NUCLEOTIDE SEQUENCE [LARGE SCALE GENOMIC DNA]</scope>
    <source>
        <strain evidence="5 6">DIV0869a</strain>
    </source>
</reference>
<dbReference type="InterPro" id="IPR021759">
    <property type="entry name" value="WxLIP_HBD"/>
</dbReference>
<keyword evidence="1" id="KW-0812">Transmembrane</keyword>
<comment type="caution">
    <text evidence="5">The sequence shown here is derived from an EMBL/GenBank/DDBJ whole genome shotgun (WGS) entry which is preliminary data.</text>
</comment>
<dbReference type="InterPro" id="IPR010317">
    <property type="entry name" value="WxLIP_PGBD"/>
</dbReference>
<feature type="domain" description="WxL Interacting Protein host binding" evidence="4">
    <location>
        <begin position="165"/>
        <end position="301"/>
    </location>
</feature>
<dbReference type="RefSeq" id="WP_207113117.1">
    <property type="nucleotide sequence ID" value="NZ_JAFLWD010000032.1"/>
</dbReference>
<keyword evidence="1" id="KW-1133">Transmembrane helix</keyword>
<dbReference type="EMBL" id="JAFLWD010000032">
    <property type="protein sequence ID" value="MBO0441093.1"/>
    <property type="molecule type" value="Genomic_DNA"/>
</dbReference>
<feature type="domain" description="WxL Interacting Protein peptidoglycan binding" evidence="3">
    <location>
        <begin position="36"/>
        <end position="154"/>
    </location>
</feature>
<name>A0ABS3H0R6_9ENTE</name>
<evidence type="ECO:0000313" key="6">
    <source>
        <dbReference type="Proteomes" id="UP000664632"/>
    </source>
</evidence>
<dbReference type="Proteomes" id="UP000664632">
    <property type="component" value="Unassembled WGS sequence"/>
</dbReference>
<keyword evidence="6" id="KW-1185">Reference proteome</keyword>
<accession>A0ABS3H0R6</accession>
<dbReference type="Pfam" id="PF11797">
    <property type="entry name" value="WxLIP_HBD"/>
    <property type="match status" value="1"/>
</dbReference>
<evidence type="ECO:0000259" key="4">
    <source>
        <dbReference type="Pfam" id="PF11797"/>
    </source>
</evidence>
<sequence>MEKKRIYLGLLAILFLFLYPSISFAEEDTTNEISGFSYEILFPENQVDKEVGYYDLLMKASQTQTIHLKINNTSDQAMNIEIRINSAKTNGNGVIEYGPNELKKDTSLKYDLAEIIKGPDEVVIPANSSEVIAFDLTMPVTNFEGYVAGGIQLKPVLQEKQEQTEQNAIVNKFAFLIGVLLHESDVKKVTPELKLNDIALKLKEGSYTLFVNLSNTKGIFLENMTAKIRINEKGKTKNLFELQKNNMRMAPNSMINLPVFLSYKEITAGEYTANIQITTENGWTWTWVKNFTLSKVAAQKIKQPTQKKTTRNFNARWLIVIITLLTICFSIGLFIFKRKR</sequence>
<keyword evidence="1" id="KW-0472">Membrane</keyword>
<feature type="transmembrane region" description="Helical" evidence="1">
    <location>
        <begin position="317"/>
        <end position="336"/>
    </location>
</feature>
<dbReference type="Pfam" id="PF06030">
    <property type="entry name" value="WxLIP_PGBD"/>
    <property type="match status" value="1"/>
</dbReference>
<feature type="signal peptide" evidence="2">
    <location>
        <begin position="1"/>
        <end position="25"/>
    </location>
</feature>
<evidence type="ECO:0000313" key="5">
    <source>
        <dbReference type="EMBL" id="MBO0441093.1"/>
    </source>
</evidence>
<evidence type="ECO:0000256" key="2">
    <source>
        <dbReference type="SAM" id="SignalP"/>
    </source>
</evidence>
<protein>
    <submittedName>
        <fullName evidence="5">DUF916 and DUF3324 domain-containing protein</fullName>
    </submittedName>
</protein>
<proteinExistence type="predicted"/>
<feature type="chain" id="PRO_5045795236" evidence="2">
    <location>
        <begin position="26"/>
        <end position="340"/>
    </location>
</feature>
<keyword evidence="2" id="KW-0732">Signal</keyword>
<evidence type="ECO:0000259" key="3">
    <source>
        <dbReference type="Pfam" id="PF06030"/>
    </source>
</evidence>